<feature type="transmembrane region" description="Helical" evidence="11">
    <location>
        <begin position="113"/>
        <end position="133"/>
    </location>
</feature>
<dbReference type="KEGG" id="uam:UABAM_02370"/>
<comment type="similarity">
    <text evidence="3">Belongs to the peptidase M50B family.</text>
</comment>
<sequence length="608" mass="68048">MFFNIFMIFLAAGLLSIVQGVLNWVLVIGGIGFLIFIHELGHFVVAKYEGVRVEAFALGFGNAIFSKKWGETDYRINLIPLGGYVKMAGDLPENVRGRSDEFFSKTTGQRARILIAGVVMNALFGFVGMALAFQIGSKFLVPKVGLVQNGSPAWQAGLQKDDIVLEVNGNKIYSFSDLFVEVAFSSPKGAILKIQRDGEVQEIKVLPKYDEVRGVSTIGIYPPMQTTMKVKEETLAYQAGFRTGDTIIRVANGSLSESEREQIEVNDGYEVERVISQMENSDLAITVKRGNEEKVITITPQQYTVHRIGIRSRLLKIGNLKLDHKLPFQIGDEFLKVDGKHILNNEILEKELETSKEQRQFTIVRDGKEVTIAFTVQNAREFIDKIYFVSDLYIGQVMESYPARKVLQMGDKIIKMNDVKLESWTDIYNAVQQSKGQPLSVTYERNGKEYTATLEAKKVDIPVLQLTHELTTIQSSSFLDSCRLGWIHTKNMAKHIFLMLKGLFSRKVSSKTLGGPVTIFAASHTYLELGMGRFIYFLALVSINLAIINLLPIPVLDGGHLLLTAAEKINGKPLAPRTLVWINHMGFLFLLFLIIYVTANDIQRVFGG</sequence>
<evidence type="ECO:0000256" key="8">
    <source>
        <dbReference type="ARBA" id="ARBA00022989"/>
    </source>
</evidence>
<protein>
    <submittedName>
        <fullName evidence="13">Putative zinc metalloprotease</fullName>
    </submittedName>
</protein>
<keyword evidence="8 11" id="KW-1133">Transmembrane helix</keyword>
<dbReference type="NCBIfam" id="TIGR00054">
    <property type="entry name" value="RIP metalloprotease RseP"/>
    <property type="match status" value="2"/>
</dbReference>
<dbReference type="Pfam" id="PF02163">
    <property type="entry name" value="Peptidase_M50"/>
    <property type="match status" value="1"/>
</dbReference>
<feature type="domain" description="PDZ" evidence="12">
    <location>
        <begin position="360"/>
        <end position="425"/>
    </location>
</feature>
<feature type="transmembrane region" description="Helical" evidence="11">
    <location>
        <begin position="578"/>
        <end position="599"/>
    </location>
</feature>
<evidence type="ECO:0000256" key="2">
    <source>
        <dbReference type="ARBA" id="ARBA00004141"/>
    </source>
</evidence>
<feature type="transmembrane region" description="Helical" evidence="11">
    <location>
        <begin position="534"/>
        <end position="557"/>
    </location>
</feature>
<evidence type="ECO:0000256" key="5">
    <source>
        <dbReference type="ARBA" id="ARBA00022692"/>
    </source>
</evidence>
<dbReference type="EMBL" id="AP019860">
    <property type="protein sequence ID" value="BBM84015.1"/>
    <property type="molecule type" value="Genomic_DNA"/>
</dbReference>
<keyword evidence="5 11" id="KW-0812">Transmembrane</keyword>
<dbReference type="CDD" id="cd23081">
    <property type="entry name" value="cpPDZ_EcRseP-like"/>
    <property type="match status" value="2"/>
</dbReference>
<dbReference type="GO" id="GO:0004222">
    <property type="term" value="F:metalloendopeptidase activity"/>
    <property type="evidence" value="ECO:0007669"/>
    <property type="project" value="InterPro"/>
</dbReference>
<name>A0A5S9INY1_UABAM</name>
<dbReference type="Proteomes" id="UP000326354">
    <property type="component" value="Chromosome"/>
</dbReference>
<evidence type="ECO:0000256" key="7">
    <source>
        <dbReference type="ARBA" id="ARBA00022833"/>
    </source>
</evidence>
<dbReference type="InterPro" id="IPR001478">
    <property type="entry name" value="PDZ"/>
</dbReference>
<dbReference type="SMART" id="SM00228">
    <property type="entry name" value="PDZ"/>
    <property type="match status" value="3"/>
</dbReference>
<gene>
    <name evidence="13" type="ORF">UABAM_02370</name>
</gene>
<dbReference type="Pfam" id="PF17820">
    <property type="entry name" value="PDZ_6"/>
    <property type="match status" value="1"/>
</dbReference>
<evidence type="ECO:0000313" key="13">
    <source>
        <dbReference type="EMBL" id="BBM84015.1"/>
    </source>
</evidence>
<evidence type="ECO:0000256" key="11">
    <source>
        <dbReference type="SAM" id="Phobius"/>
    </source>
</evidence>
<dbReference type="AlphaFoldDB" id="A0A5S9INY1"/>
<dbReference type="GO" id="GO:0006508">
    <property type="term" value="P:proteolysis"/>
    <property type="evidence" value="ECO:0007669"/>
    <property type="project" value="UniProtKB-KW"/>
</dbReference>
<evidence type="ECO:0000256" key="6">
    <source>
        <dbReference type="ARBA" id="ARBA00022801"/>
    </source>
</evidence>
<keyword evidence="4 13" id="KW-0645">Protease</keyword>
<evidence type="ECO:0000256" key="10">
    <source>
        <dbReference type="ARBA" id="ARBA00023136"/>
    </source>
</evidence>
<dbReference type="PROSITE" id="PS50106">
    <property type="entry name" value="PDZ"/>
    <property type="match status" value="1"/>
</dbReference>
<feature type="transmembrane region" description="Helical" evidence="11">
    <location>
        <begin position="6"/>
        <end position="37"/>
    </location>
</feature>
<accession>A0A5S9INY1</accession>
<dbReference type="PANTHER" id="PTHR42837">
    <property type="entry name" value="REGULATOR OF SIGMA-E PROTEASE RSEP"/>
    <property type="match status" value="1"/>
</dbReference>
<dbReference type="PANTHER" id="PTHR42837:SF2">
    <property type="entry name" value="MEMBRANE METALLOPROTEASE ARASP2, CHLOROPLASTIC-RELATED"/>
    <property type="match status" value="1"/>
</dbReference>
<keyword evidence="6" id="KW-0378">Hydrolase</keyword>
<evidence type="ECO:0000256" key="1">
    <source>
        <dbReference type="ARBA" id="ARBA00001947"/>
    </source>
</evidence>
<dbReference type="InterPro" id="IPR041489">
    <property type="entry name" value="PDZ_6"/>
</dbReference>
<evidence type="ECO:0000313" key="14">
    <source>
        <dbReference type="Proteomes" id="UP000326354"/>
    </source>
</evidence>
<dbReference type="SUPFAM" id="SSF50156">
    <property type="entry name" value="PDZ domain-like"/>
    <property type="match status" value="3"/>
</dbReference>
<organism evidence="13 14">
    <name type="scientific">Uabimicrobium amorphum</name>
    <dbReference type="NCBI Taxonomy" id="2596890"/>
    <lineage>
        <taxon>Bacteria</taxon>
        <taxon>Pseudomonadati</taxon>
        <taxon>Planctomycetota</taxon>
        <taxon>Candidatus Uabimicrobiia</taxon>
        <taxon>Candidatus Uabimicrobiales</taxon>
        <taxon>Candidatus Uabimicrobiaceae</taxon>
        <taxon>Candidatus Uabimicrobium</taxon>
    </lineage>
</organism>
<keyword evidence="14" id="KW-1185">Reference proteome</keyword>
<dbReference type="RefSeq" id="WP_151968195.1">
    <property type="nucleotide sequence ID" value="NZ_AP019860.1"/>
</dbReference>
<evidence type="ECO:0000256" key="4">
    <source>
        <dbReference type="ARBA" id="ARBA00022670"/>
    </source>
</evidence>
<keyword evidence="10 11" id="KW-0472">Membrane</keyword>
<evidence type="ECO:0000256" key="9">
    <source>
        <dbReference type="ARBA" id="ARBA00023049"/>
    </source>
</evidence>
<dbReference type="InterPro" id="IPR004387">
    <property type="entry name" value="Pept_M50_Zn"/>
</dbReference>
<proteinExistence type="inferred from homology"/>
<dbReference type="CDD" id="cd06163">
    <property type="entry name" value="S2P-M50_PDZ_RseP-like"/>
    <property type="match status" value="1"/>
</dbReference>
<dbReference type="GO" id="GO:0016020">
    <property type="term" value="C:membrane"/>
    <property type="evidence" value="ECO:0007669"/>
    <property type="project" value="UniProtKB-SubCell"/>
</dbReference>
<dbReference type="InterPro" id="IPR036034">
    <property type="entry name" value="PDZ_sf"/>
</dbReference>
<dbReference type="OrthoDB" id="9782003at2"/>
<dbReference type="Gene3D" id="2.30.42.10">
    <property type="match status" value="3"/>
</dbReference>
<dbReference type="InterPro" id="IPR008915">
    <property type="entry name" value="Peptidase_M50"/>
</dbReference>
<evidence type="ECO:0000256" key="3">
    <source>
        <dbReference type="ARBA" id="ARBA00007931"/>
    </source>
</evidence>
<evidence type="ECO:0000259" key="12">
    <source>
        <dbReference type="PROSITE" id="PS50106"/>
    </source>
</evidence>
<keyword evidence="7" id="KW-0862">Zinc</keyword>
<comment type="cofactor">
    <cofactor evidence="1">
        <name>Zn(2+)</name>
        <dbReference type="ChEBI" id="CHEBI:29105"/>
    </cofactor>
</comment>
<reference evidence="13 14" key="1">
    <citation type="submission" date="2019-08" db="EMBL/GenBank/DDBJ databases">
        <title>Complete genome sequence of Candidatus Uab amorphum.</title>
        <authorList>
            <person name="Shiratori T."/>
            <person name="Suzuki S."/>
            <person name="Kakizawa Y."/>
            <person name="Ishida K."/>
        </authorList>
    </citation>
    <scope>NUCLEOTIDE SEQUENCE [LARGE SCALE GENOMIC DNA]</scope>
    <source>
        <strain evidence="13 14">SRT547</strain>
    </source>
</reference>
<keyword evidence="9 13" id="KW-0482">Metalloprotease</keyword>
<comment type="subcellular location">
    <subcellularLocation>
        <location evidence="2">Membrane</location>
        <topology evidence="2">Multi-pass membrane protein</topology>
    </subcellularLocation>
</comment>